<evidence type="ECO:0000259" key="3">
    <source>
        <dbReference type="PROSITE" id="PS50022"/>
    </source>
</evidence>
<dbReference type="SUPFAM" id="SSF49785">
    <property type="entry name" value="Galactose-binding domain-like"/>
    <property type="match status" value="1"/>
</dbReference>
<keyword evidence="5" id="KW-1185">Reference proteome</keyword>
<evidence type="ECO:0000256" key="2">
    <source>
        <dbReference type="ARBA" id="ARBA00023157"/>
    </source>
</evidence>
<dbReference type="InterPro" id="IPR013320">
    <property type="entry name" value="ConA-like_dom_sf"/>
</dbReference>
<dbReference type="EMBL" id="JAUSTY010000007">
    <property type="protein sequence ID" value="MDQ0166128.1"/>
    <property type="molecule type" value="Genomic_DNA"/>
</dbReference>
<keyword evidence="1" id="KW-0732">Signal</keyword>
<evidence type="ECO:0000313" key="4">
    <source>
        <dbReference type="EMBL" id="MDQ0166128.1"/>
    </source>
</evidence>
<dbReference type="Pfam" id="PF00754">
    <property type="entry name" value="F5_F8_type_C"/>
    <property type="match status" value="1"/>
</dbReference>
<evidence type="ECO:0000256" key="1">
    <source>
        <dbReference type="ARBA" id="ARBA00022729"/>
    </source>
</evidence>
<dbReference type="Gene3D" id="2.60.120.260">
    <property type="entry name" value="Galactose-binding domain-like"/>
    <property type="match status" value="1"/>
</dbReference>
<name>A0ABT9VYS3_9BACI</name>
<dbReference type="Pfam" id="PF13385">
    <property type="entry name" value="Laminin_G_3"/>
    <property type="match status" value="1"/>
</dbReference>
<feature type="domain" description="F5/8 type C" evidence="3">
    <location>
        <begin position="300"/>
        <end position="456"/>
    </location>
</feature>
<organism evidence="4 5">
    <name type="scientific">Caldalkalibacillus horti</name>
    <dbReference type="NCBI Taxonomy" id="77523"/>
    <lineage>
        <taxon>Bacteria</taxon>
        <taxon>Bacillati</taxon>
        <taxon>Bacillota</taxon>
        <taxon>Bacilli</taxon>
        <taxon>Bacillales</taxon>
        <taxon>Bacillaceae</taxon>
        <taxon>Caldalkalibacillus</taxon>
    </lineage>
</organism>
<dbReference type="SUPFAM" id="SSF49899">
    <property type="entry name" value="Concanavalin A-like lectins/glucanases"/>
    <property type="match status" value="1"/>
</dbReference>
<comment type="caution">
    <text evidence="4">The sequence shown here is derived from an EMBL/GenBank/DDBJ whole genome shotgun (WGS) entry which is preliminary data.</text>
</comment>
<accession>A0ABT9VYS3</accession>
<dbReference type="InterPro" id="IPR006558">
    <property type="entry name" value="LamG-like"/>
</dbReference>
<dbReference type="InterPro" id="IPR000421">
    <property type="entry name" value="FA58C"/>
</dbReference>
<evidence type="ECO:0000313" key="5">
    <source>
        <dbReference type="Proteomes" id="UP001235840"/>
    </source>
</evidence>
<gene>
    <name evidence="4" type="ORF">J2S11_002029</name>
</gene>
<proteinExistence type="predicted"/>
<dbReference type="InterPro" id="IPR008979">
    <property type="entry name" value="Galactose-bd-like_sf"/>
</dbReference>
<dbReference type="RefSeq" id="WP_307394106.1">
    <property type="nucleotide sequence ID" value="NZ_BAAADK010000048.1"/>
</dbReference>
<dbReference type="Gene3D" id="2.60.120.200">
    <property type="match status" value="1"/>
</dbReference>
<keyword evidence="2" id="KW-1015">Disulfide bond</keyword>
<protein>
    <recommendedName>
        <fullName evidence="3">F5/8 type C domain-containing protein</fullName>
    </recommendedName>
</protein>
<sequence length="827" mass="93569">MIKNPYMLRFTGSTSINLGNPAHLSLTRNMTIEMWIKVSNLSARRNPYAKAYGGEGTITIETTGIVNFYWGTSGVNGNPYQGFSMNSPLRAGVWTHLAVVRDVDEGRLFWYRDGELVNQANTLYAQAAPSNLNATIGSGYVSNFQGDMDEFRIWSVARTHEEIKENMYYQLLGTEKGLVGYWNFDEGQGTVAIDSSPFKHNGQITSPSWVKGEIPIKSQTRIHLHENPVIVNRGEPYDYKFDIHDGLGQLTVTRDFQQSGDTFAVSINKNEWSDIHAIRLNQGEYVSETGMLDLRGGNFDRSTVYTAVNGVVVTSSDPTYVNSTYYYLAYLFNRSYGTTASQYWMTTTGNSTRTLTFNLSTVMDEFYLTRLRIFPYSRSDTSSNYRISVSENGVNWTSITGWVMNHHTPSNANYIPPGISREHDINVPFQVRFIRFELTRQGTWGATLNEIELIGGPPVKFLVRDKEGYKAYTNGLWEIVSPSLPPRDFFNDYGLYPVGSLTEGSEGERPIDLLPSEFEIVGRRIFDGETIPIIEMDVSPIPKHRYKVELIQPYETILRDWTDFVDGARASYSIEIRDSLFGQDVEHVIKITVENGLGDTVEKEGTLYLYNSPPVIQIDMNGLELKASISDLENDPYRYRVLLNGEQVLPLGEGSFTDFLEEESIISRLFLSNEVLIGEQNKLEVIAEDSYGRGSVEELLFEAEYMGLMFADIHNNFYSTDLGELLTYLIMEPMLAGTTSLIYPVKLINKYPFEITNVGVWQDELELRGVIIQLCDEEVPFIASDSLEYGDKVLNYDDEIVFYVRVATRASTTQGGIFEVWAKADPV</sequence>
<dbReference type="SMART" id="SM00560">
    <property type="entry name" value="LamGL"/>
    <property type="match status" value="1"/>
</dbReference>
<dbReference type="PROSITE" id="PS50022">
    <property type="entry name" value="FA58C_3"/>
    <property type="match status" value="1"/>
</dbReference>
<dbReference type="Proteomes" id="UP001235840">
    <property type="component" value="Unassembled WGS sequence"/>
</dbReference>
<reference evidence="4 5" key="1">
    <citation type="submission" date="2023-07" db="EMBL/GenBank/DDBJ databases">
        <title>Genomic Encyclopedia of Type Strains, Phase IV (KMG-IV): sequencing the most valuable type-strain genomes for metagenomic binning, comparative biology and taxonomic classification.</title>
        <authorList>
            <person name="Goeker M."/>
        </authorList>
    </citation>
    <scope>NUCLEOTIDE SEQUENCE [LARGE SCALE GENOMIC DNA]</scope>
    <source>
        <strain evidence="4 5">DSM 12751</strain>
    </source>
</reference>